<evidence type="ECO:0000256" key="4">
    <source>
        <dbReference type="ARBA" id="ARBA00023180"/>
    </source>
</evidence>
<dbReference type="GO" id="GO:0016757">
    <property type="term" value="F:glycosyltransferase activity"/>
    <property type="evidence" value="ECO:0000318"/>
    <property type="project" value="GO_Central"/>
</dbReference>
<proteinExistence type="predicted"/>
<keyword evidence="3" id="KW-0808">Transferase</keyword>
<protein>
    <recommendedName>
        <fullName evidence="5">Glycosyltransferase 61 catalytic domain-containing protein</fullName>
    </recommendedName>
</protein>
<dbReference type="PANTHER" id="PTHR20961">
    <property type="entry name" value="GLYCOSYLTRANSFERASE"/>
    <property type="match status" value="1"/>
</dbReference>
<name>W1NWA3_AMBTC</name>
<gene>
    <name evidence="6" type="ORF">AMTR_s00226p00018460</name>
</gene>
<dbReference type="HOGENOM" id="CLU_016869_0_3_1"/>
<evidence type="ECO:0000256" key="3">
    <source>
        <dbReference type="ARBA" id="ARBA00022679"/>
    </source>
</evidence>
<sequence>MTGKSRKTSSIQPVYCDRAHYRFDTCILQGPTIMDPASKTFTILEPVVFVIVEKIRPYGRKWETDIMSTIPELTLRTTTTTTTTTTTKQCDVRHEAPALVFSTGGYTGNLFHDFTDSIIPLFITSRTFASQPVLVLSRCHNWWLTKYNHILGMLSPHPVVNLDNDTYTHCFPSVTLGLTSHDDLRINPDIMPRNETILDFRAFLDRAYSTRKSLSQPKCLRPRLVLVRRRGSRAILNERDLIKLAKRLGFEVKIFEPSKTTDLSQAYQLLNASHAMLGIHGAGLTHFLFMRPGSVFIQVVPLGGDSVSESCFGGPARHLGLKYVAYKIETNESSLIEKYDKNDIVLRDPRAVQRKGWTYTKNIYLESQDVSIDLQRMSSYLEHAYLEAKRFMEENG</sequence>
<keyword evidence="7" id="KW-1185">Reference proteome</keyword>
<evidence type="ECO:0000256" key="1">
    <source>
        <dbReference type="ARBA" id="ARBA00004323"/>
    </source>
</evidence>
<dbReference type="EMBL" id="KI395122">
    <property type="protein sequence ID" value="ERM98964.1"/>
    <property type="molecule type" value="Genomic_DNA"/>
</dbReference>
<keyword evidence="4" id="KW-0325">Glycoprotein</keyword>
<evidence type="ECO:0000259" key="5">
    <source>
        <dbReference type="Pfam" id="PF04577"/>
    </source>
</evidence>
<dbReference type="AlphaFoldDB" id="W1NWA3"/>
<comment type="subcellular location">
    <subcellularLocation>
        <location evidence="1">Golgi apparatus membrane</location>
        <topology evidence="1">Single-pass type II membrane protein</topology>
    </subcellularLocation>
</comment>
<evidence type="ECO:0000313" key="7">
    <source>
        <dbReference type="Proteomes" id="UP000017836"/>
    </source>
</evidence>
<dbReference type="Gramene" id="ERM98964">
    <property type="protein sequence ID" value="ERM98964"/>
    <property type="gene ID" value="AMTR_s00226p00018460"/>
</dbReference>
<dbReference type="GO" id="GO:0000139">
    <property type="term" value="C:Golgi membrane"/>
    <property type="evidence" value="ECO:0007669"/>
    <property type="project" value="UniProtKB-SubCell"/>
</dbReference>
<dbReference type="Pfam" id="PF04577">
    <property type="entry name" value="Glyco_transf_61"/>
    <property type="match status" value="1"/>
</dbReference>
<dbReference type="OMA" id="CTIRHES"/>
<dbReference type="GO" id="GO:0016763">
    <property type="term" value="F:pentosyltransferase activity"/>
    <property type="evidence" value="ECO:0007669"/>
    <property type="project" value="UniProtKB-ARBA"/>
</dbReference>
<dbReference type="PANTHER" id="PTHR20961:SF98">
    <property type="entry name" value="GLYCOSYLTRANSFERASE"/>
    <property type="match status" value="1"/>
</dbReference>
<feature type="domain" description="Glycosyltransferase 61 catalytic" evidence="5">
    <location>
        <begin position="198"/>
        <end position="297"/>
    </location>
</feature>
<dbReference type="InterPro" id="IPR049625">
    <property type="entry name" value="Glyco_transf_61_cat"/>
</dbReference>
<keyword evidence="2" id="KW-0328">Glycosyltransferase</keyword>
<accession>W1NWA3</accession>
<dbReference type="InterPro" id="IPR007657">
    <property type="entry name" value="Glycosyltransferase_61"/>
</dbReference>
<evidence type="ECO:0000256" key="2">
    <source>
        <dbReference type="ARBA" id="ARBA00022676"/>
    </source>
</evidence>
<dbReference type="Proteomes" id="UP000017836">
    <property type="component" value="Unassembled WGS sequence"/>
</dbReference>
<reference evidence="7" key="1">
    <citation type="journal article" date="2013" name="Science">
        <title>The Amborella genome and the evolution of flowering plants.</title>
        <authorList>
            <consortium name="Amborella Genome Project"/>
        </authorList>
    </citation>
    <scope>NUCLEOTIDE SEQUENCE [LARGE SCALE GENOMIC DNA]</scope>
</reference>
<evidence type="ECO:0000313" key="6">
    <source>
        <dbReference type="EMBL" id="ERM98964.1"/>
    </source>
</evidence>
<dbReference type="eggNOG" id="KOG4698">
    <property type="taxonomic scope" value="Eukaryota"/>
</dbReference>
<organism evidence="6 7">
    <name type="scientific">Amborella trichopoda</name>
    <dbReference type="NCBI Taxonomy" id="13333"/>
    <lineage>
        <taxon>Eukaryota</taxon>
        <taxon>Viridiplantae</taxon>
        <taxon>Streptophyta</taxon>
        <taxon>Embryophyta</taxon>
        <taxon>Tracheophyta</taxon>
        <taxon>Spermatophyta</taxon>
        <taxon>Magnoliopsida</taxon>
        <taxon>Amborellales</taxon>
        <taxon>Amborellaceae</taxon>
        <taxon>Amborella</taxon>
    </lineage>
</organism>